<evidence type="ECO:0000313" key="3">
    <source>
        <dbReference type="Proteomes" id="UP001501866"/>
    </source>
</evidence>
<dbReference type="EMBL" id="BAAAUH010000050">
    <property type="protein sequence ID" value="GAA3195308.1"/>
    <property type="molecule type" value="Genomic_DNA"/>
</dbReference>
<protein>
    <submittedName>
        <fullName evidence="2">Uncharacterized protein</fullName>
    </submittedName>
</protein>
<reference evidence="3" key="1">
    <citation type="journal article" date="2019" name="Int. J. Syst. Evol. Microbiol.">
        <title>The Global Catalogue of Microorganisms (GCM) 10K type strain sequencing project: providing services to taxonomists for standard genome sequencing and annotation.</title>
        <authorList>
            <consortium name="The Broad Institute Genomics Platform"/>
            <consortium name="The Broad Institute Genome Sequencing Center for Infectious Disease"/>
            <person name="Wu L."/>
            <person name="Ma J."/>
        </authorList>
    </citation>
    <scope>NUCLEOTIDE SEQUENCE [LARGE SCALE GENOMIC DNA]</scope>
    <source>
        <strain evidence="3">JCM 9095</strain>
    </source>
</reference>
<accession>A0ABP6PXL3</accession>
<feature type="region of interest" description="Disordered" evidence="1">
    <location>
        <begin position="38"/>
        <end position="60"/>
    </location>
</feature>
<proteinExistence type="predicted"/>
<comment type="caution">
    <text evidence="2">The sequence shown here is derived from an EMBL/GenBank/DDBJ whole genome shotgun (WGS) entry which is preliminary data.</text>
</comment>
<organism evidence="2 3">
    <name type="scientific">Streptomyces virens</name>
    <dbReference type="NCBI Taxonomy" id="285572"/>
    <lineage>
        <taxon>Bacteria</taxon>
        <taxon>Bacillati</taxon>
        <taxon>Actinomycetota</taxon>
        <taxon>Actinomycetes</taxon>
        <taxon>Kitasatosporales</taxon>
        <taxon>Streptomycetaceae</taxon>
        <taxon>Streptomyces</taxon>
    </lineage>
</organism>
<evidence type="ECO:0000313" key="2">
    <source>
        <dbReference type="EMBL" id="GAA3195308.1"/>
    </source>
</evidence>
<feature type="compositionally biased region" description="Polar residues" evidence="1">
    <location>
        <begin position="38"/>
        <end position="52"/>
    </location>
</feature>
<sequence>MGDVRRGHEVAGGRRTEWVVRGGNCLAEADVVKMSGSANVFNQGSSCPTGGSVSVKGNRP</sequence>
<name>A0ABP6PXL3_9ACTN</name>
<gene>
    <name evidence="2" type="ORF">GCM10010451_51850</name>
</gene>
<keyword evidence="3" id="KW-1185">Reference proteome</keyword>
<dbReference type="Proteomes" id="UP001501866">
    <property type="component" value="Unassembled WGS sequence"/>
</dbReference>
<evidence type="ECO:0000256" key="1">
    <source>
        <dbReference type="SAM" id="MobiDB-lite"/>
    </source>
</evidence>